<dbReference type="NCBIfam" id="TIGR03142">
    <property type="entry name" value="cytochro_ccmI"/>
    <property type="match status" value="1"/>
</dbReference>
<sequence>MLLWVVMALMTGAAVMAVLWPLSRRISGAESEARGDVEFYRDQMAEIDREMERGLISADQAKAAKAEAGRRLLRAHAEGGPAISATGEPALRRRRAAAAFSLSIVPLIGLAVYGVLGSPQISSRIDAEAARAEVVRDFAGALAKIEAHLAANPEDGRGWDVIAPVYLGAGRYEDAARAYAAARRLQGESVDRLTGHGEALVGAAGGVVSAEAAAIFAEARRLDPTSAKARFYAALSAEQDGDAAQAMVEYRRMIAEAPAQAPWVPIVQARLGRLETREAKPVAGPQPASPEILAMVEGLDSRLARHGGTEPEWARLVRSFVVLGRPDEARDRLAKAKSALAADAQAVASLDRLGQDLGLPTREAGR</sequence>
<evidence type="ECO:0000256" key="3">
    <source>
        <dbReference type="SAM" id="Phobius"/>
    </source>
</evidence>
<keyword evidence="3" id="KW-0472">Membrane</keyword>
<dbReference type="Proteomes" id="UP000564885">
    <property type="component" value="Unassembled WGS sequence"/>
</dbReference>
<dbReference type="InterPro" id="IPR051263">
    <property type="entry name" value="C-type_cytochrome_biogenesis"/>
</dbReference>
<dbReference type="GO" id="GO:0030313">
    <property type="term" value="C:cell envelope"/>
    <property type="evidence" value="ECO:0007669"/>
    <property type="project" value="UniProtKB-SubCell"/>
</dbReference>
<dbReference type="RefSeq" id="WP_171218091.1">
    <property type="nucleotide sequence ID" value="NZ_JABEPP010000002.1"/>
</dbReference>
<gene>
    <name evidence="4" type="primary">ccmI</name>
    <name evidence="4" type="ORF">HJG44_09590</name>
</gene>
<dbReference type="GO" id="GO:0005886">
    <property type="term" value="C:plasma membrane"/>
    <property type="evidence" value="ECO:0007669"/>
    <property type="project" value="TreeGrafter"/>
</dbReference>
<reference evidence="4 5" key="1">
    <citation type="submission" date="2020-04" db="EMBL/GenBank/DDBJ databases">
        <title>Enterovirga sp. isolate from soil.</title>
        <authorList>
            <person name="Chea S."/>
            <person name="Kim D.-U."/>
        </authorList>
    </citation>
    <scope>NUCLEOTIDE SEQUENCE [LARGE SCALE GENOMIC DNA]</scope>
    <source>
        <strain evidence="4 5">DB1703</strain>
    </source>
</reference>
<evidence type="ECO:0000313" key="5">
    <source>
        <dbReference type="Proteomes" id="UP000564885"/>
    </source>
</evidence>
<dbReference type="Gene3D" id="1.25.40.10">
    <property type="entry name" value="Tetratricopeptide repeat domain"/>
    <property type="match status" value="1"/>
</dbReference>
<keyword evidence="3" id="KW-1133">Transmembrane helix</keyword>
<dbReference type="InterPro" id="IPR011990">
    <property type="entry name" value="TPR-like_helical_dom_sf"/>
</dbReference>
<dbReference type="PANTHER" id="PTHR47870:SF1">
    <property type="entry name" value="CYTOCHROME C-TYPE BIOGENESIS PROTEIN CCMH"/>
    <property type="match status" value="1"/>
</dbReference>
<dbReference type="AlphaFoldDB" id="A0A849I8L9"/>
<protein>
    <submittedName>
        <fullName evidence="4">C-type cytochrome biogenesis protein CcmI</fullName>
    </submittedName>
</protein>
<accession>A0A849I8L9</accession>
<dbReference type="InterPro" id="IPR017560">
    <property type="entry name" value="Cyt_c_biogenesis_CcmI"/>
</dbReference>
<comment type="caution">
    <text evidence="4">The sequence shown here is derived from an EMBL/GenBank/DDBJ whole genome shotgun (WGS) entry which is preliminary data.</text>
</comment>
<feature type="transmembrane region" description="Helical" evidence="3">
    <location>
        <begin position="96"/>
        <end position="116"/>
    </location>
</feature>
<feature type="transmembrane region" description="Helical" evidence="3">
    <location>
        <begin position="6"/>
        <end position="22"/>
    </location>
</feature>
<dbReference type="PANTHER" id="PTHR47870">
    <property type="entry name" value="CYTOCHROME C-TYPE BIOGENESIS PROTEIN CCMH"/>
    <property type="match status" value="1"/>
</dbReference>
<dbReference type="SUPFAM" id="SSF48452">
    <property type="entry name" value="TPR-like"/>
    <property type="match status" value="1"/>
</dbReference>
<evidence type="ECO:0000256" key="2">
    <source>
        <dbReference type="ARBA" id="ARBA00022748"/>
    </source>
</evidence>
<name>A0A849I8L9_9HYPH</name>
<dbReference type="GO" id="GO:0017004">
    <property type="term" value="P:cytochrome complex assembly"/>
    <property type="evidence" value="ECO:0007669"/>
    <property type="project" value="UniProtKB-KW"/>
</dbReference>
<evidence type="ECO:0000313" key="4">
    <source>
        <dbReference type="EMBL" id="NNM72635.1"/>
    </source>
</evidence>
<proteinExistence type="predicted"/>
<organism evidence="4 5">
    <name type="scientific">Enterovirga aerilata</name>
    <dbReference type="NCBI Taxonomy" id="2730920"/>
    <lineage>
        <taxon>Bacteria</taxon>
        <taxon>Pseudomonadati</taxon>
        <taxon>Pseudomonadota</taxon>
        <taxon>Alphaproteobacteria</taxon>
        <taxon>Hyphomicrobiales</taxon>
        <taxon>Methylobacteriaceae</taxon>
        <taxon>Enterovirga</taxon>
    </lineage>
</organism>
<evidence type="ECO:0000256" key="1">
    <source>
        <dbReference type="ARBA" id="ARBA00004196"/>
    </source>
</evidence>
<keyword evidence="5" id="KW-1185">Reference proteome</keyword>
<keyword evidence="3" id="KW-0812">Transmembrane</keyword>
<keyword evidence="2" id="KW-0201">Cytochrome c-type biogenesis</keyword>
<dbReference type="EMBL" id="JABEPP010000002">
    <property type="protein sequence ID" value="NNM72635.1"/>
    <property type="molecule type" value="Genomic_DNA"/>
</dbReference>
<comment type="subcellular location">
    <subcellularLocation>
        <location evidence="1">Cell envelope</location>
    </subcellularLocation>
</comment>